<keyword evidence="1" id="KW-0812">Transmembrane</keyword>
<organism evidence="2 3">
    <name type="scientific">Bradyrhizobium canariense</name>
    <dbReference type="NCBI Taxonomy" id="255045"/>
    <lineage>
        <taxon>Bacteria</taxon>
        <taxon>Pseudomonadati</taxon>
        <taxon>Pseudomonadota</taxon>
        <taxon>Alphaproteobacteria</taxon>
        <taxon>Hyphomicrobiales</taxon>
        <taxon>Nitrobacteraceae</taxon>
        <taxon>Bradyrhizobium</taxon>
    </lineage>
</organism>
<dbReference type="AlphaFoldDB" id="A0A1X3H3M7"/>
<evidence type="ECO:0000313" key="3">
    <source>
        <dbReference type="Proteomes" id="UP000193553"/>
    </source>
</evidence>
<dbReference type="Proteomes" id="UP000193553">
    <property type="component" value="Unassembled WGS sequence"/>
</dbReference>
<sequence length="60" mass="6757">MQKVMGMLNRRWMILLLVSVVIVCSIFAGARYYLSKCHGMDACAAAEAESHERDKPTEPQ</sequence>
<dbReference type="EMBL" id="NAFI01000179">
    <property type="protein sequence ID" value="OSJ06362.1"/>
    <property type="molecule type" value="Genomic_DNA"/>
</dbReference>
<keyword evidence="1" id="KW-1133">Transmembrane helix</keyword>
<comment type="caution">
    <text evidence="2">The sequence shown here is derived from an EMBL/GenBank/DDBJ whole genome shotgun (WGS) entry which is preliminary data.</text>
</comment>
<name>A0A1X3H3M7_9BRAD</name>
<keyword evidence="1" id="KW-0472">Membrane</keyword>
<proteinExistence type="predicted"/>
<accession>A0A1X3H3M7</accession>
<feature type="transmembrane region" description="Helical" evidence="1">
    <location>
        <begin position="12"/>
        <end position="34"/>
    </location>
</feature>
<gene>
    <name evidence="2" type="ORF">BSZ18_22315</name>
</gene>
<evidence type="ECO:0000256" key="1">
    <source>
        <dbReference type="SAM" id="Phobius"/>
    </source>
</evidence>
<reference evidence="2 3" key="1">
    <citation type="submission" date="2017-03" db="EMBL/GenBank/DDBJ databases">
        <title>Whole genome sequences of fourteen strains of Bradyrhizobium canariense and one strain of Bradyrhizobium japonicum isolated from Lupinus (Papilionoideae: Genisteae) species in Algeria.</title>
        <authorList>
            <person name="Crovadore J."/>
            <person name="Chekireb D."/>
            <person name="Brachmann A."/>
            <person name="Chablais R."/>
            <person name="Cochard B."/>
            <person name="Lefort F."/>
        </authorList>
    </citation>
    <scope>NUCLEOTIDE SEQUENCE [LARGE SCALE GENOMIC DNA]</scope>
    <source>
        <strain evidence="2 3">UBMA195</strain>
    </source>
</reference>
<protein>
    <submittedName>
        <fullName evidence="2">Uncharacterized protein</fullName>
    </submittedName>
</protein>
<evidence type="ECO:0000313" key="2">
    <source>
        <dbReference type="EMBL" id="OSJ06362.1"/>
    </source>
</evidence>